<sequence>MPNALVIEVASTTAGIVAGSERGFRFYSSTPEFEELDGRIFRSPAEATRAAILHSKARPSRKAA</sequence>
<dbReference type="AlphaFoldDB" id="A0A370L167"/>
<dbReference type="OrthoDB" id="7584850at2"/>
<evidence type="ECO:0000313" key="2">
    <source>
        <dbReference type="Proteomes" id="UP000255207"/>
    </source>
</evidence>
<keyword evidence="2" id="KW-1185">Reference proteome</keyword>
<proteinExistence type="predicted"/>
<reference evidence="2" key="1">
    <citation type="submission" date="2018-07" db="EMBL/GenBank/DDBJ databases">
        <authorList>
            <person name="Safronova V.I."/>
            <person name="Chirak E.R."/>
            <person name="Sazanova A.L."/>
        </authorList>
    </citation>
    <scope>NUCLEOTIDE SEQUENCE [LARGE SCALE GENOMIC DNA]</scope>
    <source>
        <strain evidence="2">RCAM04685</strain>
    </source>
</reference>
<accession>A0A370L167</accession>
<dbReference type="EMBL" id="QQTP01000013">
    <property type="protein sequence ID" value="RDJ21245.1"/>
    <property type="molecule type" value="Genomic_DNA"/>
</dbReference>
<protein>
    <submittedName>
        <fullName evidence="1">Uncharacterized protein</fullName>
    </submittedName>
</protein>
<evidence type="ECO:0000313" key="1">
    <source>
        <dbReference type="EMBL" id="RDJ21245.1"/>
    </source>
</evidence>
<organism evidence="1 2">
    <name type="scientific">Bosea caraganae</name>
    <dbReference type="NCBI Taxonomy" id="2763117"/>
    <lineage>
        <taxon>Bacteria</taxon>
        <taxon>Pseudomonadati</taxon>
        <taxon>Pseudomonadota</taxon>
        <taxon>Alphaproteobacteria</taxon>
        <taxon>Hyphomicrobiales</taxon>
        <taxon>Boseaceae</taxon>
        <taxon>Bosea</taxon>
    </lineage>
</organism>
<gene>
    <name evidence="1" type="ORF">DWE98_21215</name>
</gene>
<name>A0A370L167_9HYPH</name>
<dbReference type="RefSeq" id="WP_114831306.1">
    <property type="nucleotide sequence ID" value="NZ_QQTO01000020.1"/>
</dbReference>
<comment type="caution">
    <text evidence="1">The sequence shown here is derived from an EMBL/GenBank/DDBJ whole genome shotgun (WGS) entry which is preliminary data.</text>
</comment>
<dbReference type="Proteomes" id="UP000255207">
    <property type="component" value="Unassembled WGS sequence"/>
</dbReference>